<dbReference type="PANTHER" id="PTHR45641:SF19">
    <property type="entry name" value="NEPHROCYSTIN-3"/>
    <property type="match status" value="1"/>
</dbReference>
<dbReference type="Gene3D" id="1.25.40.10">
    <property type="entry name" value="Tetratricopeptide repeat domain"/>
    <property type="match status" value="3"/>
</dbReference>
<dbReference type="PANTHER" id="PTHR45641">
    <property type="entry name" value="TETRATRICOPEPTIDE REPEAT PROTEIN (AFU_ORTHOLOGUE AFUA_6G03870)"/>
    <property type="match status" value="1"/>
</dbReference>
<dbReference type="Pfam" id="PF13424">
    <property type="entry name" value="TPR_12"/>
    <property type="match status" value="1"/>
</dbReference>
<dbReference type="InParanoid" id="W7X578"/>
<dbReference type="KEGG" id="tet:TTHERM_000643469"/>
<keyword evidence="3" id="KW-0808">Transferase</keyword>
<keyword evidence="1" id="KW-0677">Repeat</keyword>
<keyword evidence="4" id="KW-1185">Reference proteome</keyword>
<dbReference type="SUPFAM" id="SSF48452">
    <property type="entry name" value="TPR-like"/>
    <property type="match status" value="1"/>
</dbReference>
<name>W7X578_TETTS</name>
<dbReference type="SMART" id="SM00028">
    <property type="entry name" value="TPR"/>
    <property type="match status" value="3"/>
</dbReference>
<dbReference type="AlphaFoldDB" id="W7X578"/>
<evidence type="ECO:0000256" key="1">
    <source>
        <dbReference type="ARBA" id="ARBA00022737"/>
    </source>
</evidence>
<dbReference type="RefSeq" id="XP_012652950.1">
    <property type="nucleotide sequence ID" value="XM_012797496.1"/>
</dbReference>
<evidence type="ECO:0000313" key="3">
    <source>
        <dbReference type="EMBL" id="EWS74520.1"/>
    </source>
</evidence>
<dbReference type="InterPro" id="IPR011990">
    <property type="entry name" value="TPR-like_helical_dom_sf"/>
</dbReference>
<keyword evidence="2" id="KW-0802">TPR repeat</keyword>
<proteinExistence type="predicted"/>
<dbReference type="InterPro" id="IPR019734">
    <property type="entry name" value="TPR_rpt"/>
</dbReference>
<dbReference type="OrthoDB" id="5986588at2759"/>
<dbReference type="GO" id="GO:0016301">
    <property type="term" value="F:kinase activity"/>
    <property type="evidence" value="ECO:0007669"/>
    <property type="project" value="UniProtKB-KW"/>
</dbReference>
<dbReference type="Proteomes" id="UP000009168">
    <property type="component" value="Unassembled WGS sequence"/>
</dbReference>
<dbReference type="EMBL" id="GG662707">
    <property type="protein sequence ID" value="EWS74520.1"/>
    <property type="molecule type" value="Genomic_DNA"/>
</dbReference>
<protein>
    <submittedName>
        <fullName evidence="3">Kinase domain protein</fullName>
    </submittedName>
</protein>
<dbReference type="GeneID" id="24439978"/>
<evidence type="ECO:0000313" key="4">
    <source>
        <dbReference type="Proteomes" id="UP000009168"/>
    </source>
</evidence>
<gene>
    <name evidence="3" type="ORF">TTHERM_000643469</name>
</gene>
<keyword evidence="3" id="KW-0418">Kinase</keyword>
<evidence type="ECO:0000256" key="2">
    <source>
        <dbReference type="ARBA" id="ARBA00022803"/>
    </source>
</evidence>
<dbReference type="Pfam" id="PF13374">
    <property type="entry name" value="TPR_10"/>
    <property type="match status" value="1"/>
</dbReference>
<organism evidence="3 4">
    <name type="scientific">Tetrahymena thermophila (strain SB210)</name>
    <dbReference type="NCBI Taxonomy" id="312017"/>
    <lineage>
        <taxon>Eukaryota</taxon>
        <taxon>Sar</taxon>
        <taxon>Alveolata</taxon>
        <taxon>Ciliophora</taxon>
        <taxon>Intramacronucleata</taxon>
        <taxon>Oligohymenophorea</taxon>
        <taxon>Hymenostomatida</taxon>
        <taxon>Tetrahymenina</taxon>
        <taxon>Tetrahymenidae</taxon>
        <taxon>Tetrahymena</taxon>
    </lineage>
</organism>
<reference evidence="4" key="1">
    <citation type="journal article" date="2006" name="PLoS Biol.">
        <title>Macronuclear genome sequence of the ciliate Tetrahymena thermophila, a model eukaryote.</title>
        <authorList>
            <person name="Eisen J.A."/>
            <person name="Coyne R.S."/>
            <person name="Wu M."/>
            <person name="Wu D."/>
            <person name="Thiagarajan M."/>
            <person name="Wortman J.R."/>
            <person name="Badger J.H."/>
            <person name="Ren Q."/>
            <person name="Amedeo P."/>
            <person name="Jones K.M."/>
            <person name="Tallon L.J."/>
            <person name="Delcher A.L."/>
            <person name="Salzberg S.L."/>
            <person name="Silva J.C."/>
            <person name="Haas B.J."/>
            <person name="Majoros W.H."/>
            <person name="Farzad M."/>
            <person name="Carlton J.M."/>
            <person name="Smith R.K. Jr."/>
            <person name="Garg J."/>
            <person name="Pearlman R.E."/>
            <person name="Karrer K.M."/>
            <person name="Sun L."/>
            <person name="Manning G."/>
            <person name="Elde N.C."/>
            <person name="Turkewitz A.P."/>
            <person name="Asai D.J."/>
            <person name="Wilkes D.E."/>
            <person name="Wang Y."/>
            <person name="Cai H."/>
            <person name="Collins K."/>
            <person name="Stewart B.A."/>
            <person name="Lee S.R."/>
            <person name="Wilamowska K."/>
            <person name="Weinberg Z."/>
            <person name="Ruzzo W.L."/>
            <person name="Wloga D."/>
            <person name="Gaertig J."/>
            <person name="Frankel J."/>
            <person name="Tsao C.-C."/>
            <person name="Gorovsky M.A."/>
            <person name="Keeling P.J."/>
            <person name="Waller R.F."/>
            <person name="Patron N.J."/>
            <person name="Cherry J.M."/>
            <person name="Stover N.A."/>
            <person name="Krieger C.J."/>
            <person name="del Toro C."/>
            <person name="Ryder H.F."/>
            <person name="Williamson S.C."/>
            <person name="Barbeau R.A."/>
            <person name="Hamilton E.P."/>
            <person name="Orias E."/>
        </authorList>
    </citation>
    <scope>NUCLEOTIDE SEQUENCE [LARGE SCALE GENOMIC DNA]</scope>
    <source>
        <strain evidence="4">SB210</strain>
    </source>
</reference>
<accession>W7X578</accession>
<sequence length="246" mass="29605">MQEYLQKKLQEYSSKPNQQDQSYYTTYNNFGFILYNRQDYHQAIENLRKSIEIQTIIYQKNLHLDLAITQLNIAFCYTKLKEYQIAIEYCSKSYSDFQKIIQNDNPYSFHFENLIGTCYYNLEDYSKAKQKLKISQEIAEQFDLKNLQILSLKIQSEFYIKKNDPFKVIQIYFDILPLQEKQLGKYHTEIADLKQNIADNYFQLTLYDKAIIQADQSYQIYLLNKNKVKQQQQEYFIIKCLSQILC</sequence>